<dbReference type="GO" id="GO:0009055">
    <property type="term" value="F:electron transfer activity"/>
    <property type="evidence" value="ECO:0007669"/>
    <property type="project" value="InterPro"/>
</dbReference>
<organism evidence="13 14">
    <name type="scientific">Sesamum indicum</name>
    <name type="common">Oriental sesame</name>
    <name type="synonym">Sesamum orientale</name>
    <dbReference type="NCBI Taxonomy" id="4182"/>
    <lineage>
        <taxon>Eukaryota</taxon>
        <taxon>Viridiplantae</taxon>
        <taxon>Streptophyta</taxon>
        <taxon>Embryophyta</taxon>
        <taxon>Tracheophyta</taxon>
        <taxon>Spermatophyta</taxon>
        <taxon>Magnoliopsida</taxon>
        <taxon>eudicotyledons</taxon>
        <taxon>Gunneridae</taxon>
        <taxon>Pentapetalae</taxon>
        <taxon>asterids</taxon>
        <taxon>lamiids</taxon>
        <taxon>Lamiales</taxon>
        <taxon>Pedaliaceae</taxon>
        <taxon>Sesamum</taxon>
    </lineage>
</organism>
<evidence type="ECO:0000256" key="10">
    <source>
        <dbReference type="SAM" id="MobiDB-lite"/>
    </source>
</evidence>
<evidence type="ECO:0000256" key="5">
    <source>
        <dbReference type="ARBA" id="ARBA00023136"/>
    </source>
</evidence>
<keyword evidence="3" id="KW-0336">GPI-anchor</keyword>
<keyword evidence="8" id="KW-0449">Lipoprotein</keyword>
<dbReference type="PROSITE" id="PS51485">
    <property type="entry name" value="PHYTOCYANIN"/>
    <property type="match status" value="1"/>
</dbReference>
<protein>
    <submittedName>
        <fullName evidence="14">Early nodulin-like protein 1</fullName>
    </submittedName>
</protein>
<proteinExistence type="inferred from homology"/>
<dbReference type="Gene3D" id="2.60.40.420">
    <property type="entry name" value="Cupredoxins - blue copper proteins"/>
    <property type="match status" value="1"/>
</dbReference>
<dbReference type="PANTHER" id="PTHR33021:SF505">
    <property type="entry name" value="EARLY NODULIN-LIKE PROTEIN 1"/>
    <property type="match status" value="1"/>
</dbReference>
<dbReference type="Gramene" id="SIN_1006116.t">
    <property type="protein sequence ID" value="SIN_1006116.t"/>
    <property type="gene ID" value="SIN_1006116"/>
</dbReference>
<evidence type="ECO:0000256" key="3">
    <source>
        <dbReference type="ARBA" id="ARBA00022622"/>
    </source>
</evidence>
<comment type="subcellular location">
    <subcellularLocation>
        <location evidence="1">Cell membrane</location>
        <topology evidence="1">Lipid-anchor</topology>
        <topology evidence="1">GPI-anchor</topology>
    </subcellularLocation>
</comment>
<keyword evidence="13" id="KW-1185">Reference proteome</keyword>
<evidence type="ECO:0000256" key="7">
    <source>
        <dbReference type="ARBA" id="ARBA00023180"/>
    </source>
</evidence>
<dbReference type="AlphaFoldDB" id="A0A6I9TFJ6"/>
<evidence type="ECO:0000256" key="4">
    <source>
        <dbReference type="ARBA" id="ARBA00022729"/>
    </source>
</evidence>
<dbReference type="RefSeq" id="XP_011083962.1">
    <property type="nucleotide sequence ID" value="XM_011085660.1"/>
</dbReference>
<keyword evidence="2" id="KW-1003">Cell membrane</keyword>
<dbReference type="GeneID" id="105166340"/>
<keyword evidence="4 11" id="KW-0732">Signal</keyword>
<dbReference type="CDD" id="cd11019">
    <property type="entry name" value="OsENODL1_like"/>
    <property type="match status" value="1"/>
</dbReference>
<feature type="domain" description="Phytocyanin" evidence="12">
    <location>
        <begin position="26"/>
        <end position="129"/>
    </location>
</feature>
<dbReference type="FunFam" id="2.60.40.420:FF:000010">
    <property type="entry name" value="Early nodulin-like protein 1"/>
    <property type="match status" value="1"/>
</dbReference>
<evidence type="ECO:0000256" key="6">
    <source>
        <dbReference type="ARBA" id="ARBA00023157"/>
    </source>
</evidence>
<dbReference type="InterPro" id="IPR041846">
    <property type="entry name" value="ENL_dom"/>
</dbReference>
<keyword evidence="7" id="KW-0325">Glycoprotein</keyword>
<dbReference type="InParanoid" id="A0A6I9TFJ6"/>
<sequence length="184" mass="19936">MATLKALIPCLALLLFVSMISFSEAREFEVGGKKPSWELPSSPDAFNKWAQRNRFQIGDTVVLTYDAKSDSVLEVTEKNYQTCNVSNPIRSYTDGNTKITLDRSGPFFFVSGAEDHCQKGQKLEILVLSAKHRSLGHSPAPSPSETHHHHHHHHAPAPAPSNAGSGLRVGLMSGAAVVAVLALV</sequence>
<evidence type="ECO:0000256" key="11">
    <source>
        <dbReference type="SAM" id="SignalP"/>
    </source>
</evidence>
<gene>
    <name evidence="14" type="primary">LOC105166340</name>
</gene>
<dbReference type="GO" id="GO:0005886">
    <property type="term" value="C:plasma membrane"/>
    <property type="evidence" value="ECO:0007669"/>
    <property type="project" value="UniProtKB-SubCell"/>
</dbReference>
<dbReference type="SUPFAM" id="SSF49503">
    <property type="entry name" value="Cupredoxins"/>
    <property type="match status" value="1"/>
</dbReference>
<dbReference type="InterPro" id="IPR008972">
    <property type="entry name" value="Cupredoxin"/>
</dbReference>
<dbReference type="PANTHER" id="PTHR33021">
    <property type="entry name" value="BLUE COPPER PROTEIN"/>
    <property type="match status" value="1"/>
</dbReference>
<evidence type="ECO:0000256" key="9">
    <source>
        <dbReference type="ARBA" id="ARBA00035011"/>
    </source>
</evidence>
<feature type="region of interest" description="Disordered" evidence="10">
    <location>
        <begin position="134"/>
        <end position="163"/>
    </location>
</feature>
<dbReference type="InterPro" id="IPR003245">
    <property type="entry name" value="Phytocyanin_dom"/>
</dbReference>
<feature type="chain" id="PRO_5027057497" evidence="11">
    <location>
        <begin position="26"/>
        <end position="184"/>
    </location>
</feature>
<evidence type="ECO:0000313" key="13">
    <source>
        <dbReference type="Proteomes" id="UP000504604"/>
    </source>
</evidence>
<keyword evidence="5" id="KW-0472">Membrane</keyword>
<dbReference type="GO" id="GO:0098552">
    <property type="term" value="C:side of membrane"/>
    <property type="evidence" value="ECO:0007669"/>
    <property type="project" value="UniProtKB-KW"/>
</dbReference>
<feature type="signal peptide" evidence="11">
    <location>
        <begin position="1"/>
        <end position="25"/>
    </location>
</feature>
<reference evidence="14" key="1">
    <citation type="submission" date="2025-08" db="UniProtKB">
        <authorList>
            <consortium name="RefSeq"/>
        </authorList>
    </citation>
    <scope>IDENTIFICATION</scope>
</reference>
<dbReference type="InterPro" id="IPR039391">
    <property type="entry name" value="Phytocyanin-like"/>
</dbReference>
<evidence type="ECO:0000313" key="14">
    <source>
        <dbReference type="RefSeq" id="XP_011083962.1"/>
    </source>
</evidence>
<evidence type="ECO:0000256" key="8">
    <source>
        <dbReference type="ARBA" id="ARBA00023288"/>
    </source>
</evidence>
<dbReference type="Proteomes" id="UP000504604">
    <property type="component" value="Linkage group LG7"/>
</dbReference>
<keyword evidence="6" id="KW-1015">Disulfide bond</keyword>
<dbReference type="OrthoDB" id="1937044at2759"/>
<evidence type="ECO:0000256" key="2">
    <source>
        <dbReference type="ARBA" id="ARBA00022475"/>
    </source>
</evidence>
<accession>A0A6I9TFJ6</accession>
<evidence type="ECO:0000256" key="1">
    <source>
        <dbReference type="ARBA" id="ARBA00004609"/>
    </source>
</evidence>
<evidence type="ECO:0000259" key="12">
    <source>
        <dbReference type="PROSITE" id="PS51485"/>
    </source>
</evidence>
<comment type="similarity">
    <text evidence="9">Belongs to the early nodulin-like (ENODL) family.</text>
</comment>
<name>A0A6I9TFJ6_SESIN</name>
<dbReference type="KEGG" id="sind:105166340"/>
<dbReference type="Pfam" id="PF02298">
    <property type="entry name" value="Cu_bind_like"/>
    <property type="match status" value="1"/>
</dbReference>